<dbReference type="Proteomes" id="UP000634660">
    <property type="component" value="Unassembled WGS sequence"/>
</dbReference>
<name>A0A918VK92_9ACTN</name>
<protein>
    <submittedName>
        <fullName evidence="1">Uncharacterized protein</fullName>
    </submittedName>
</protein>
<dbReference type="AlphaFoldDB" id="A0A918VK92"/>
<evidence type="ECO:0000313" key="2">
    <source>
        <dbReference type="Proteomes" id="UP000634660"/>
    </source>
</evidence>
<sequence>MGWLNNSLIILIIRRKQSYKSYNRLIQKLFFEFINCIDNPFY</sequence>
<comment type="caution">
    <text evidence="1">The sequence shown here is derived from an EMBL/GenBank/DDBJ whole genome shotgun (WGS) entry which is preliminary data.</text>
</comment>
<reference evidence="1" key="1">
    <citation type="journal article" date="2014" name="Int. J. Syst. Evol. Microbiol.">
        <title>Complete genome sequence of Corynebacterium casei LMG S-19264T (=DSM 44701T), isolated from a smear-ripened cheese.</title>
        <authorList>
            <consortium name="US DOE Joint Genome Institute (JGI-PGF)"/>
            <person name="Walter F."/>
            <person name="Albersmeier A."/>
            <person name="Kalinowski J."/>
            <person name="Ruckert C."/>
        </authorList>
    </citation>
    <scope>NUCLEOTIDE SEQUENCE</scope>
    <source>
        <strain evidence="1">JCM 4834</strain>
    </source>
</reference>
<accession>A0A918VK92</accession>
<gene>
    <name evidence="1" type="ORF">GCM10010371_70280</name>
</gene>
<dbReference type="EMBL" id="BMVX01000216">
    <property type="protein sequence ID" value="GHA04404.1"/>
    <property type="molecule type" value="Genomic_DNA"/>
</dbReference>
<proteinExistence type="predicted"/>
<evidence type="ECO:0000313" key="1">
    <source>
        <dbReference type="EMBL" id="GHA04404.1"/>
    </source>
</evidence>
<organism evidence="1 2">
    <name type="scientific">Streptomyces subrutilus</name>
    <dbReference type="NCBI Taxonomy" id="36818"/>
    <lineage>
        <taxon>Bacteria</taxon>
        <taxon>Bacillati</taxon>
        <taxon>Actinomycetota</taxon>
        <taxon>Actinomycetes</taxon>
        <taxon>Kitasatosporales</taxon>
        <taxon>Streptomycetaceae</taxon>
        <taxon>Streptomyces</taxon>
    </lineage>
</organism>
<reference evidence="1" key="2">
    <citation type="submission" date="2020-09" db="EMBL/GenBank/DDBJ databases">
        <authorList>
            <person name="Sun Q."/>
            <person name="Ohkuma M."/>
        </authorList>
    </citation>
    <scope>NUCLEOTIDE SEQUENCE</scope>
    <source>
        <strain evidence="1">JCM 4834</strain>
    </source>
</reference>